<dbReference type="EMBL" id="BPRA01000026">
    <property type="protein sequence ID" value="GJE57690.1"/>
    <property type="molecule type" value="Genomic_DNA"/>
</dbReference>
<accession>A0ABQ4TUX7</accession>
<gene>
    <name evidence="2" type="ORF">EKPJFOCH_4208</name>
</gene>
<dbReference type="SUPFAM" id="SSF110849">
    <property type="entry name" value="ParB/Sulfiredoxin"/>
    <property type="match status" value="1"/>
</dbReference>
<dbReference type="Proteomes" id="UP001055101">
    <property type="component" value="Unassembled WGS sequence"/>
</dbReference>
<dbReference type="Gene3D" id="3.90.1530.10">
    <property type="entry name" value="Conserved hypothetical protein from pyrococcus furiosus pfu- 392566-001, ParB domain"/>
    <property type="match status" value="1"/>
</dbReference>
<reference evidence="2" key="1">
    <citation type="journal article" date="2021" name="Front. Microbiol.">
        <title>Comprehensive Comparative Genomics and Phenotyping of Methylobacterium Species.</title>
        <authorList>
            <person name="Alessa O."/>
            <person name="Ogura Y."/>
            <person name="Fujitani Y."/>
            <person name="Takami H."/>
            <person name="Hayashi T."/>
            <person name="Sahin N."/>
            <person name="Tani A."/>
        </authorList>
    </citation>
    <scope>NUCLEOTIDE SEQUENCE</scope>
    <source>
        <strain evidence="2">DSM 23674</strain>
    </source>
</reference>
<dbReference type="InterPro" id="IPR036086">
    <property type="entry name" value="ParB/Sulfiredoxin_sf"/>
</dbReference>
<dbReference type="CDD" id="cd16387">
    <property type="entry name" value="ParB_N_Srx"/>
    <property type="match status" value="1"/>
</dbReference>
<comment type="caution">
    <text evidence="2">The sequence shown here is derived from an EMBL/GenBank/DDBJ whole genome shotgun (WGS) entry which is preliminary data.</text>
</comment>
<dbReference type="RefSeq" id="WP_238232820.1">
    <property type="nucleotide sequence ID" value="NZ_BPRA01000026.1"/>
</dbReference>
<proteinExistence type="predicted"/>
<protein>
    <recommendedName>
        <fullName evidence="1">ParB-like N-terminal domain-containing protein</fullName>
    </recommendedName>
</protein>
<evidence type="ECO:0000313" key="2">
    <source>
        <dbReference type="EMBL" id="GJE57690.1"/>
    </source>
</evidence>
<dbReference type="InterPro" id="IPR003115">
    <property type="entry name" value="ParB_N"/>
</dbReference>
<evidence type="ECO:0000313" key="3">
    <source>
        <dbReference type="Proteomes" id="UP001055101"/>
    </source>
</evidence>
<feature type="domain" description="ParB-like N-terminal" evidence="1">
    <location>
        <begin position="62"/>
        <end position="108"/>
    </location>
</feature>
<sequence length="311" mass="33613">MLPISTKSFTAHSDVSAGPAPMLQWLQIATLVVDPSYQRPICGRGRSNVDRIAREFNWRFFAPVVVSPVEGGKFAIIDGQHRTTAAALVGFETVPCQVVIADHEEQAAAFKAINGDTTPMSRMALHAAGVIANEPRAVEIAKVCACAEVELLRYPVPVDKQKAGQTMAVGAIVRCHQHYGADTLITALQCVTQTANNEPGMLSARMIKALCEVLKNRPEWREAGTRLFDAFDAIELSSLQDTAAAEAACRRLGKVQVLAERITHELTKSPQFGAKSFSSLPIPFKENHLKVAADSGTTPRISVPSVQDRAS</sequence>
<organism evidence="2 3">
    <name type="scientific">Methylobacterium thuringiense</name>
    <dbReference type="NCBI Taxonomy" id="1003091"/>
    <lineage>
        <taxon>Bacteria</taxon>
        <taxon>Pseudomonadati</taxon>
        <taxon>Pseudomonadota</taxon>
        <taxon>Alphaproteobacteria</taxon>
        <taxon>Hyphomicrobiales</taxon>
        <taxon>Methylobacteriaceae</taxon>
        <taxon>Methylobacterium</taxon>
    </lineage>
</organism>
<dbReference type="Pfam" id="PF02195">
    <property type="entry name" value="ParB_N"/>
    <property type="match status" value="1"/>
</dbReference>
<evidence type="ECO:0000259" key="1">
    <source>
        <dbReference type="Pfam" id="PF02195"/>
    </source>
</evidence>
<reference evidence="2" key="2">
    <citation type="submission" date="2021-08" db="EMBL/GenBank/DDBJ databases">
        <authorList>
            <person name="Tani A."/>
            <person name="Ola A."/>
            <person name="Ogura Y."/>
            <person name="Katsura K."/>
            <person name="Hayashi T."/>
        </authorList>
    </citation>
    <scope>NUCLEOTIDE SEQUENCE</scope>
    <source>
        <strain evidence="2">DSM 23674</strain>
    </source>
</reference>
<keyword evidence="3" id="KW-1185">Reference proteome</keyword>
<name>A0ABQ4TUX7_9HYPH</name>